<dbReference type="GO" id="GO:0016491">
    <property type="term" value="F:oxidoreductase activity"/>
    <property type="evidence" value="ECO:0007669"/>
    <property type="project" value="InterPro"/>
</dbReference>
<dbReference type="SUPFAM" id="SSF50129">
    <property type="entry name" value="GroES-like"/>
    <property type="match status" value="1"/>
</dbReference>
<evidence type="ECO:0000313" key="4">
    <source>
        <dbReference type="RefSeq" id="XP_018015361.1"/>
    </source>
</evidence>
<accession>A0A8B7NQI7</accession>
<reference evidence="4" key="1">
    <citation type="submission" date="2025-08" db="UniProtKB">
        <authorList>
            <consortium name="RefSeq"/>
        </authorList>
    </citation>
    <scope>IDENTIFICATION</scope>
    <source>
        <tissue evidence="4">Whole organism</tissue>
    </source>
</reference>
<gene>
    <name evidence="4" type="primary">LOC108672231</name>
</gene>
<dbReference type="InterPro" id="IPR020843">
    <property type="entry name" value="ER"/>
</dbReference>
<evidence type="ECO:0000259" key="2">
    <source>
        <dbReference type="SMART" id="SM00829"/>
    </source>
</evidence>
<dbReference type="Proteomes" id="UP000694843">
    <property type="component" value="Unplaced"/>
</dbReference>
<protein>
    <submittedName>
        <fullName evidence="4">Reticulon-4-interacting protein 1 homolog, mitochondrial isoform X1</fullName>
    </submittedName>
</protein>
<dbReference type="Gene3D" id="3.90.180.10">
    <property type="entry name" value="Medium-chain alcohol dehydrogenases, catalytic domain"/>
    <property type="match status" value="1"/>
</dbReference>
<dbReference type="PANTHER" id="PTHR11695">
    <property type="entry name" value="ALCOHOL DEHYDROGENASE RELATED"/>
    <property type="match status" value="1"/>
</dbReference>
<dbReference type="SMART" id="SM00829">
    <property type="entry name" value="PKS_ER"/>
    <property type="match status" value="1"/>
</dbReference>
<dbReference type="Pfam" id="PF13602">
    <property type="entry name" value="ADH_zinc_N_2"/>
    <property type="match status" value="1"/>
</dbReference>
<name>A0A8B7NQI7_HYAAZ</name>
<keyword evidence="1" id="KW-1133">Transmembrane helix</keyword>
<evidence type="ECO:0000256" key="1">
    <source>
        <dbReference type="SAM" id="Phobius"/>
    </source>
</evidence>
<keyword evidence="1" id="KW-0812">Transmembrane</keyword>
<dbReference type="KEGG" id="hazt:108672231"/>
<dbReference type="RefSeq" id="XP_018015361.1">
    <property type="nucleotide sequence ID" value="XM_018159872.2"/>
</dbReference>
<dbReference type="InterPro" id="IPR036291">
    <property type="entry name" value="NAD(P)-bd_dom_sf"/>
</dbReference>
<feature type="transmembrane region" description="Helical" evidence="1">
    <location>
        <begin position="298"/>
        <end position="320"/>
    </location>
</feature>
<organism evidence="3 4">
    <name type="scientific">Hyalella azteca</name>
    <name type="common">Amphipod</name>
    <dbReference type="NCBI Taxonomy" id="294128"/>
    <lineage>
        <taxon>Eukaryota</taxon>
        <taxon>Metazoa</taxon>
        <taxon>Ecdysozoa</taxon>
        <taxon>Arthropoda</taxon>
        <taxon>Crustacea</taxon>
        <taxon>Multicrustacea</taxon>
        <taxon>Malacostraca</taxon>
        <taxon>Eumalacostraca</taxon>
        <taxon>Peracarida</taxon>
        <taxon>Amphipoda</taxon>
        <taxon>Senticaudata</taxon>
        <taxon>Talitrida</taxon>
        <taxon>Talitroidea</taxon>
        <taxon>Hyalellidae</taxon>
        <taxon>Hyalella</taxon>
    </lineage>
</organism>
<dbReference type="InterPro" id="IPR013154">
    <property type="entry name" value="ADH-like_N"/>
</dbReference>
<evidence type="ECO:0000313" key="3">
    <source>
        <dbReference type="Proteomes" id="UP000694843"/>
    </source>
</evidence>
<keyword evidence="3" id="KW-1185">Reference proteome</keyword>
<dbReference type="OrthoDB" id="9930022at2759"/>
<dbReference type="InterPro" id="IPR011032">
    <property type="entry name" value="GroES-like_sf"/>
</dbReference>
<dbReference type="InterPro" id="IPR050700">
    <property type="entry name" value="YIM1/Zinc_Alcohol_DH_Fams"/>
</dbReference>
<dbReference type="SUPFAM" id="SSF51735">
    <property type="entry name" value="NAD(P)-binding Rossmann-fold domains"/>
    <property type="match status" value="1"/>
</dbReference>
<dbReference type="GeneID" id="108672231"/>
<dbReference type="AlphaFoldDB" id="A0A8B7NQI7"/>
<dbReference type="Gene3D" id="3.40.50.720">
    <property type="entry name" value="NAD(P)-binding Rossmann-like Domain"/>
    <property type="match status" value="1"/>
</dbReference>
<dbReference type="GO" id="GO:0005739">
    <property type="term" value="C:mitochondrion"/>
    <property type="evidence" value="ECO:0007669"/>
    <property type="project" value="TreeGrafter"/>
</dbReference>
<keyword evidence="1" id="KW-0472">Membrane</keyword>
<dbReference type="PANTHER" id="PTHR11695:SF645">
    <property type="entry name" value="RETICULON-4-INTERACTING PROTEIN 1, MITOCHONDRIAL-LIKE PROTEIN"/>
    <property type="match status" value="1"/>
</dbReference>
<feature type="transmembrane region" description="Helical" evidence="1">
    <location>
        <begin position="103"/>
        <end position="125"/>
    </location>
</feature>
<proteinExistence type="predicted"/>
<sequence length="501" mass="54449">MDHVIFLAQERLEALQVLGSSSSAAAAARLASIREAARASLNQSWDSLGSTYTSLHDRLTSSSPYDRLTNALASSRAALRNFRPREVYDRCLVFFVHEVTRTHVYLCAACFLVGGFMGLVVGLHVHNSVAAPQRMRAVVVNSYGGLEAITVVEDVPAPQLTARDQLLVQVKAAGLDHLDIQVAQGYGRGTRRHLNKYNPNWSGDFPVVLGRDCSGVVVAIGADVDDFSVGDEVWLVVPLHHQGTLSEYLVVTSSLACHKPQQLTMEAAAALPLSLVRAWGALQQCQLPQRQQAQGKRFLVYGGVSGVGLVLVQLICAWGGHVTTTVTSSHHAELATMLGAHDVIACDVAPLDKELELRDKFDFIINPAGPGLHEASKKYCHPDGRVVSIALPPLPADDLGVVLGAFYSLYSRLRFLVCKSRWLEGSWYGSVPTESGLILRQISPLVEEGKLRAVVDKAFNCQDAELAFAHVDSTQQVGRTVVRFSASTPSRALQMALWQDR</sequence>
<dbReference type="Pfam" id="PF08240">
    <property type="entry name" value="ADH_N"/>
    <property type="match status" value="1"/>
</dbReference>
<feature type="domain" description="Enoyl reductase (ER)" evidence="2">
    <location>
        <begin position="144"/>
        <end position="482"/>
    </location>
</feature>